<sequence>MAMERTDYQYVAGHIDSDDPQNLGDYSIGRRGSNSQPGAYYHYNSRTGRLMNRCALLNISKGSRIYAECLKAIFRLQLEEWDGTRCP</sequence>
<dbReference type="GeneID" id="23679627"/>
<evidence type="ECO:0000313" key="2">
    <source>
        <dbReference type="EMBL" id="AID58940.1"/>
    </source>
</evidence>
<evidence type="ECO:0000313" key="3">
    <source>
        <dbReference type="Proteomes" id="UP000027491"/>
    </source>
</evidence>
<name>A0A068F8V0_9CAUD</name>
<protein>
    <submittedName>
        <fullName evidence="2">Uncharacterized protein</fullName>
    </submittedName>
</protein>
<accession>A0A068F8V0</accession>
<organism evidence="2 3">
    <name type="scientific">Mycobacterium phage Gaia</name>
    <dbReference type="NCBI Taxonomy" id="1486472"/>
    <lineage>
        <taxon>Viruses</taxon>
        <taxon>Duplodnaviria</taxon>
        <taxon>Heunggongvirae</taxon>
        <taxon>Uroviricota</taxon>
        <taxon>Caudoviricetes</taxon>
        <taxon>Gaiavirus</taxon>
        <taxon>Gaiavirus gaia</taxon>
    </lineage>
</organism>
<feature type="region of interest" description="Disordered" evidence="1">
    <location>
        <begin position="14"/>
        <end position="35"/>
    </location>
</feature>
<dbReference type="RefSeq" id="YP_009124863.1">
    <property type="nucleotide sequence ID" value="NC_026590.1"/>
</dbReference>
<proteinExistence type="predicted"/>
<dbReference type="Proteomes" id="UP000027491">
    <property type="component" value="Segment"/>
</dbReference>
<dbReference type="KEGG" id="vg:23679627"/>
<gene>
    <name evidence="2" type="primary">121</name>
    <name evidence="2" type="ORF">PBI_GAIA_121</name>
</gene>
<reference evidence="2 3" key="1">
    <citation type="submission" date="2014-03" db="EMBL/GenBank/DDBJ databases">
        <authorList>
            <person name="Yoder B.A."/>
            <person name="Colicchio M.A."/>
            <person name="Schafer C.E."/>
            <person name="Abrahim M.R."/>
            <person name="Adkins N.L."/>
            <person name="Burke K.A."/>
            <person name="Churilla B.M."/>
            <person name="Cohen K.L."/>
            <person name="Fasoranti T.O."/>
            <person name="Genkil J.S."/>
            <person name="Kramer Z.J."/>
            <person name="Prout A.K."/>
            <person name="Schwarz A.G."/>
            <person name="Tish M."/>
            <person name="Vispute N."/>
            <person name="Wilkes K.E."/>
            <person name="Williams C.R."/>
            <person name="Xiao X."/>
            <person name="Yu V.J."/>
            <person name="Lapin J.S."/>
            <person name="Ott C.T."/>
            <person name="Walburn T.D."/>
            <person name="Bradley K.W."/>
            <person name="Clarke D.Q."/>
            <person name="Lewis M.F."/>
            <person name="Barker L.P."/>
            <person name="Bailey C."/>
            <person name="Asai D.J."/>
            <person name="Bowman C.A."/>
            <person name="Russell D.A."/>
            <person name="Pope W.H."/>
            <person name="Jacobs-Sera D."/>
            <person name="Hendrix R.W."/>
            <person name="Hatfull G.F."/>
        </authorList>
    </citation>
    <scope>NUCLEOTIDE SEQUENCE [LARGE SCALE GENOMIC DNA]</scope>
</reference>
<dbReference type="EMBL" id="KJ567043">
    <property type="protein sequence ID" value="AID58940.1"/>
    <property type="molecule type" value="Genomic_DNA"/>
</dbReference>
<dbReference type="OrthoDB" id="37538at10239"/>
<keyword evidence="3" id="KW-1185">Reference proteome</keyword>
<evidence type="ECO:0000256" key="1">
    <source>
        <dbReference type="SAM" id="MobiDB-lite"/>
    </source>
</evidence>